<comment type="caution">
    <text evidence="8">The sequence shown here is derived from an EMBL/GenBank/DDBJ whole genome shotgun (WGS) entry which is preliminary data.</text>
</comment>
<name>A0ABW4UWB3_9BACL</name>
<dbReference type="InterPro" id="IPR029063">
    <property type="entry name" value="SAM-dependent_MTases_sf"/>
</dbReference>
<accession>A0ABW4UWB3</accession>
<organism evidence="8 9">
    <name type="scientific">Paenibacillus nicotianae</name>
    <dbReference type="NCBI Taxonomy" id="1526551"/>
    <lineage>
        <taxon>Bacteria</taxon>
        <taxon>Bacillati</taxon>
        <taxon>Bacillota</taxon>
        <taxon>Bacilli</taxon>
        <taxon>Bacillales</taxon>
        <taxon>Paenibacillaceae</taxon>
        <taxon>Paenibacillus</taxon>
    </lineage>
</organism>
<evidence type="ECO:0000256" key="5">
    <source>
        <dbReference type="PROSITE-ProRule" id="PRU01016"/>
    </source>
</evidence>
<dbReference type="InterPro" id="IPR018117">
    <property type="entry name" value="C5_DNA_meth_AS"/>
</dbReference>
<reference evidence="9" key="1">
    <citation type="journal article" date="2019" name="Int. J. Syst. Evol. Microbiol.">
        <title>The Global Catalogue of Microorganisms (GCM) 10K type strain sequencing project: providing services to taxonomists for standard genome sequencing and annotation.</title>
        <authorList>
            <consortium name="The Broad Institute Genomics Platform"/>
            <consortium name="The Broad Institute Genome Sequencing Center for Infectious Disease"/>
            <person name="Wu L."/>
            <person name="Ma J."/>
        </authorList>
    </citation>
    <scope>NUCLEOTIDE SEQUENCE [LARGE SCALE GENOMIC DNA]</scope>
    <source>
        <strain evidence="9">CGMCC 1.15067</strain>
    </source>
</reference>
<dbReference type="Proteomes" id="UP001597403">
    <property type="component" value="Unassembled WGS sequence"/>
</dbReference>
<dbReference type="GO" id="GO:0032259">
    <property type="term" value="P:methylation"/>
    <property type="evidence" value="ECO:0007669"/>
    <property type="project" value="UniProtKB-KW"/>
</dbReference>
<dbReference type="GO" id="GO:0003886">
    <property type="term" value="F:DNA (cytosine-5-)-methyltransferase activity"/>
    <property type="evidence" value="ECO:0007669"/>
    <property type="project" value="UniProtKB-EC"/>
</dbReference>
<dbReference type="RefSeq" id="WP_204825468.1">
    <property type="nucleotide sequence ID" value="NZ_JBHUGF010000010.1"/>
</dbReference>
<keyword evidence="4" id="KW-0680">Restriction system</keyword>
<evidence type="ECO:0000256" key="1">
    <source>
        <dbReference type="ARBA" id="ARBA00022603"/>
    </source>
</evidence>
<comment type="catalytic activity">
    <reaction evidence="7">
        <text>a 2'-deoxycytidine in DNA + S-adenosyl-L-methionine = a 5-methyl-2'-deoxycytidine in DNA + S-adenosyl-L-homocysteine + H(+)</text>
        <dbReference type="Rhea" id="RHEA:13681"/>
        <dbReference type="Rhea" id="RHEA-COMP:11369"/>
        <dbReference type="Rhea" id="RHEA-COMP:11370"/>
        <dbReference type="ChEBI" id="CHEBI:15378"/>
        <dbReference type="ChEBI" id="CHEBI:57856"/>
        <dbReference type="ChEBI" id="CHEBI:59789"/>
        <dbReference type="ChEBI" id="CHEBI:85452"/>
        <dbReference type="ChEBI" id="CHEBI:85454"/>
        <dbReference type="EC" id="2.1.1.37"/>
    </reaction>
</comment>
<keyword evidence="2 5" id="KW-0808">Transferase</keyword>
<proteinExistence type="inferred from homology"/>
<evidence type="ECO:0000256" key="6">
    <source>
        <dbReference type="RuleBase" id="RU000416"/>
    </source>
</evidence>
<feature type="active site" evidence="5">
    <location>
        <position position="79"/>
    </location>
</feature>
<evidence type="ECO:0000256" key="4">
    <source>
        <dbReference type="ARBA" id="ARBA00022747"/>
    </source>
</evidence>
<dbReference type="InterPro" id="IPR050390">
    <property type="entry name" value="C5-Methyltransferase"/>
</dbReference>
<dbReference type="SUPFAM" id="SSF53335">
    <property type="entry name" value="S-adenosyl-L-methionine-dependent methyltransferases"/>
    <property type="match status" value="1"/>
</dbReference>
<comment type="similarity">
    <text evidence="5 6">Belongs to the class I-like SAM-binding methyltransferase superfamily. C5-methyltransferase family.</text>
</comment>
<dbReference type="Gene3D" id="3.40.50.150">
    <property type="entry name" value="Vaccinia Virus protein VP39"/>
    <property type="match status" value="1"/>
</dbReference>
<sequence>MKVADFFCGAGGFSEGFRQAGFTTVFAVDKWLPAVNTHHGNHPSSNTILEDVEKISNLPDKEFHTLVPDTEIIIGSPPCVAFSNSNKSGKGDKELGIRLLESYLRIVARKKFKRNSILKYWILENVPNIEKYIKPFYSSNDLSIEGDFILQVFYNNSGVYNSKNFGVAQNRKRFLCGYFPTPNFTIINDNEVLSLKDIIYSLGEPGEKLNRVIKDPNYNLRMISKSITDHHYIRELATHEWEKARQLKEDKGYMGRMSFPEDINKPARTVMANSSVSSRESIIYKYKDNRFRSPTVRELASIMSFPLDYRFYGDSRGIKSKLVGNAVPPKMAFAFAKSIAISLNEELPQNYIHINHANNIKFVNLNHHVFEINKEKPKKEIARFKYHIPYLIIKAFRVELTNYNSDFHNKKFNWDVEIHKSQGPRAKIYKPAIANKEFDKQIWEKIYAFVNFIEPRLVSFEIFQKNYCLTEEQRKEQLGPNELLDIIKDFILCISPNNDLGNITISQSHLSLPVEIAVGYKILELLIDKMRSLKNG</sequence>
<keyword evidence="1 5" id="KW-0489">Methyltransferase</keyword>
<dbReference type="PANTHER" id="PTHR10629">
    <property type="entry name" value="CYTOSINE-SPECIFIC METHYLTRANSFERASE"/>
    <property type="match status" value="1"/>
</dbReference>
<dbReference type="PRINTS" id="PR00105">
    <property type="entry name" value="C5METTRFRASE"/>
</dbReference>
<keyword evidence="9" id="KW-1185">Reference proteome</keyword>
<dbReference type="Gene3D" id="3.90.120.10">
    <property type="entry name" value="DNA Methylase, subunit A, domain 2"/>
    <property type="match status" value="1"/>
</dbReference>
<dbReference type="PROSITE" id="PS00094">
    <property type="entry name" value="C5_MTASE_1"/>
    <property type="match status" value="1"/>
</dbReference>
<evidence type="ECO:0000256" key="2">
    <source>
        <dbReference type="ARBA" id="ARBA00022679"/>
    </source>
</evidence>
<evidence type="ECO:0000256" key="7">
    <source>
        <dbReference type="RuleBase" id="RU000417"/>
    </source>
</evidence>
<protein>
    <recommendedName>
        <fullName evidence="7">Cytosine-specific methyltransferase</fullName>
        <ecNumber evidence="7">2.1.1.37</ecNumber>
    </recommendedName>
</protein>
<evidence type="ECO:0000313" key="9">
    <source>
        <dbReference type="Proteomes" id="UP001597403"/>
    </source>
</evidence>
<dbReference type="InterPro" id="IPR001525">
    <property type="entry name" value="C5_MeTfrase"/>
</dbReference>
<evidence type="ECO:0000256" key="3">
    <source>
        <dbReference type="ARBA" id="ARBA00022691"/>
    </source>
</evidence>
<evidence type="ECO:0000313" key="8">
    <source>
        <dbReference type="EMBL" id="MFD1991772.1"/>
    </source>
</evidence>
<dbReference type="EMBL" id="JBHUGF010000010">
    <property type="protein sequence ID" value="MFD1991772.1"/>
    <property type="molecule type" value="Genomic_DNA"/>
</dbReference>
<dbReference type="NCBIfam" id="TIGR00675">
    <property type="entry name" value="dcm"/>
    <property type="match status" value="1"/>
</dbReference>
<dbReference type="Pfam" id="PF00145">
    <property type="entry name" value="DNA_methylase"/>
    <property type="match status" value="1"/>
</dbReference>
<keyword evidence="3 5" id="KW-0949">S-adenosyl-L-methionine</keyword>
<dbReference type="PROSITE" id="PS51679">
    <property type="entry name" value="SAM_MT_C5"/>
    <property type="match status" value="1"/>
</dbReference>
<dbReference type="PANTHER" id="PTHR10629:SF52">
    <property type="entry name" value="DNA (CYTOSINE-5)-METHYLTRANSFERASE 1"/>
    <property type="match status" value="1"/>
</dbReference>
<dbReference type="EC" id="2.1.1.37" evidence="7"/>
<gene>
    <name evidence="8" type="ORF">ACFSGI_17515</name>
</gene>